<organism evidence="2 3">
    <name type="scientific">Rhipicephalus microplus</name>
    <name type="common">Cattle tick</name>
    <name type="synonym">Boophilus microplus</name>
    <dbReference type="NCBI Taxonomy" id="6941"/>
    <lineage>
        <taxon>Eukaryota</taxon>
        <taxon>Metazoa</taxon>
        <taxon>Ecdysozoa</taxon>
        <taxon>Arthropoda</taxon>
        <taxon>Chelicerata</taxon>
        <taxon>Arachnida</taxon>
        <taxon>Acari</taxon>
        <taxon>Parasitiformes</taxon>
        <taxon>Ixodida</taxon>
        <taxon>Ixodoidea</taxon>
        <taxon>Ixodidae</taxon>
        <taxon>Rhipicephalinae</taxon>
        <taxon>Rhipicephalus</taxon>
        <taxon>Boophilus</taxon>
    </lineage>
</organism>
<feature type="compositionally biased region" description="Basic and acidic residues" evidence="1">
    <location>
        <begin position="15"/>
        <end position="31"/>
    </location>
</feature>
<reference evidence="2" key="2">
    <citation type="submission" date="2021-09" db="EMBL/GenBank/DDBJ databases">
        <authorList>
            <person name="Jia N."/>
            <person name="Wang J."/>
            <person name="Shi W."/>
            <person name="Du L."/>
            <person name="Sun Y."/>
            <person name="Zhan W."/>
            <person name="Jiang J."/>
            <person name="Wang Q."/>
            <person name="Zhang B."/>
            <person name="Ji P."/>
            <person name="Sakyi L.B."/>
            <person name="Cui X."/>
            <person name="Yuan T."/>
            <person name="Jiang B."/>
            <person name="Yang W."/>
            <person name="Lam T.T.-Y."/>
            <person name="Chang Q."/>
            <person name="Ding S."/>
            <person name="Wang X."/>
            <person name="Zhu J."/>
            <person name="Ruan X."/>
            <person name="Zhao L."/>
            <person name="Wei J."/>
            <person name="Que T."/>
            <person name="Du C."/>
            <person name="Cheng J."/>
            <person name="Dai P."/>
            <person name="Han X."/>
            <person name="Huang E."/>
            <person name="Gao Y."/>
            <person name="Liu J."/>
            <person name="Shao H."/>
            <person name="Ye R."/>
            <person name="Li L."/>
            <person name="Wei W."/>
            <person name="Wang X."/>
            <person name="Wang C."/>
            <person name="Huo Q."/>
            <person name="Li W."/>
            <person name="Guo W."/>
            <person name="Chen H."/>
            <person name="Chen S."/>
            <person name="Zhou L."/>
            <person name="Zhou L."/>
            <person name="Ni X."/>
            <person name="Tian J."/>
            <person name="Zhou Y."/>
            <person name="Sheng Y."/>
            <person name="Liu T."/>
            <person name="Pan Y."/>
            <person name="Xia L."/>
            <person name="Li J."/>
            <person name="Zhao F."/>
            <person name="Cao W."/>
        </authorList>
    </citation>
    <scope>NUCLEOTIDE SEQUENCE</scope>
    <source>
        <strain evidence="2">Rmic-2018</strain>
        <tissue evidence="2">Larvae</tissue>
    </source>
</reference>
<dbReference type="EMBL" id="JABSTU010000001">
    <property type="protein sequence ID" value="KAH8040749.1"/>
    <property type="molecule type" value="Genomic_DNA"/>
</dbReference>
<evidence type="ECO:0000313" key="2">
    <source>
        <dbReference type="EMBL" id="KAH8040749.1"/>
    </source>
</evidence>
<protein>
    <submittedName>
        <fullName evidence="2">Uncharacterized protein</fullName>
    </submittedName>
</protein>
<keyword evidence="3" id="KW-1185">Reference proteome</keyword>
<evidence type="ECO:0000313" key="3">
    <source>
        <dbReference type="Proteomes" id="UP000821866"/>
    </source>
</evidence>
<dbReference type="Proteomes" id="UP000821866">
    <property type="component" value="Chromosome 1"/>
</dbReference>
<evidence type="ECO:0000256" key="1">
    <source>
        <dbReference type="SAM" id="MobiDB-lite"/>
    </source>
</evidence>
<sequence length="171" mass="19098">MTRSSDEADAGAFSQEKKGRLALARQEEPPDRFAGAVPLDGASSVTWQGREKGRPPSRAVTRRRRPSGIRTRTCDATPPNLHLALSVVVHPDLRHSASPRTKQVRKCAANRNEIGARKRSLKGTSRRACESLCLLLLPNRDKLGNKRFATESHFVSDQYTDDWLPFRITLL</sequence>
<proteinExistence type="predicted"/>
<gene>
    <name evidence="2" type="ORF">HPB51_012919</name>
</gene>
<accession>A0A9J6F3G5</accession>
<reference evidence="2" key="1">
    <citation type="journal article" date="2020" name="Cell">
        <title>Large-Scale Comparative Analyses of Tick Genomes Elucidate Their Genetic Diversity and Vector Capacities.</title>
        <authorList>
            <consortium name="Tick Genome and Microbiome Consortium (TIGMIC)"/>
            <person name="Jia N."/>
            <person name="Wang J."/>
            <person name="Shi W."/>
            <person name="Du L."/>
            <person name="Sun Y."/>
            <person name="Zhan W."/>
            <person name="Jiang J.F."/>
            <person name="Wang Q."/>
            <person name="Zhang B."/>
            <person name="Ji P."/>
            <person name="Bell-Sakyi L."/>
            <person name="Cui X.M."/>
            <person name="Yuan T.T."/>
            <person name="Jiang B.G."/>
            <person name="Yang W.F."/>
            <person name="Lam T.T."/>
            <person name="Chang Q.C."/>
            <person name="Ding S.J."/>
            <person name="Wang X.J."/>
            <person name="Zhu J.G."/>
            <person name="Ruan X.D."/>
            <person name="Zhao L."/>
            <person name="Wei J.T."/>
            <person name="Ye R.Z."/>
            <person name="Que T.C."/>
            <person name="Du C.H."/>
            <person name="Zhou Y.H."/>
            <person name="Cheng J.X."/>
            <person name="Dai P.F."/>
            <person name="Guo W.B."/>
            <person name="Han X.H."/>
            <person name="Huang E.J."/>
            <person name="Li L.F."/>
            <person name="Wei W."/>
            <person name="Gao Y.C."/>
            <person name="Liu J.Z."/>
            <person name="Shao H.Z."/>
            <person name="Wang X."/>
            <person name="Wang C.C."/>
            <person name="Yang T.C."/>
            <person name="Huo Q.B."/>
            <person name="Li W."/>
            <person name="Chen H.Y."/>
            <person name="Chen S.E."/>
            <person name="Zhou L.G."/>
            <person name="Ni X.B."/>
            <person name="Tian J.H."/>
            <person name="Sheng Y."/>
            <person name="Liu T."/>
            <person name="Pan Y.S."/>
            <person name="Xia L.Y."/>
            <person name="Li J."/>
            <person name="Zhao F."/>
            <person name="Cao W.C."/>
        </authorList>
    </citation>
    <scope>NUCLEOTIDE SEQUENCE</scope>
    <source>
        <strain evidence="2">Rmic-2018</strain>
    </source>
</reference>
<feature type="region of interest" description="Disordered" evidence="1">
    <location>
        <begin position="1"/>
        <end position="76"/>
    </location>
</feature>
<comment type="caution">
    <text evidence="2">The sequence shown here is derived from an EMBL/GenBank/DDBJ whole genome shotgun (WGS) entry which is preliminary data.</text>
</comment>
<dbReference type="AlphaFoldDB" id="A0A9J6F3G5"/>
<name>A0A9J6F3G5_RHIMP</name>